<evidence type="ECO:0000256" key="7">
    <source>
        <dbReference type="ARBA" id="ARBA00023125"/>
    </source>
</evidence>
<proteinExistence type="inferred from homology"/>
<evidence type="ECO:0000259" key="13">
    <source>
        <dbReference type="PROSITE" id="PS51900"/>
    </source>
</evidence>
<dbReference type="Gene3D" id="1.10.443.10">
    <property type="entry name" value="Intergrase catalytic core"/>
    <property type="match status" value="1"/>
</dbReference>
<keyword evidence="9 10" id="KW-0131">Cell cycle</keyword>
<evidence type="ECO:0000256" key="1">
    <source>
        <dbReference type="ARBA" id="ARBA00004496"/>
    </source>
</evidence>
<keyword evidence="15" id="KW-1185">Reference proteome</keyword>
<comment type="caution">
    <text evidence="14">The sequence shown here is derived from an EMBL/GenBank/DDBJ whole genome shotgun (WGS) entry which is preliminary data.</text>
</comment>
<dbReference type="PROSITE" id="PS51898">
    <property type="entry name" value="TYR_RECOMBINASE"/>
    <property type="match status" value="1"/>
</dbReference>
<evidence type="ECO:0000256" key="4">
    <source>
        <dbReference type="ARBA" id="ARBA00022618"/>
    </source>
</evidence>
<evidence type="ECO:0000259" key="12">
    <source>
        <dbReference type="PROSITE" id="PS51898"/>
    </source>
</evidence>
<dbReference type="GO" id="GO:0007059">
    <property type="term" value="P:chromosome segregation"/>
    <property type="evidence" value="ECO:0007669"/>
    <property type="project" value="UniProtKB-UniRule"/>
</dbReference>
<dbReference type="Gene3D" id="1.10.150.130">
    <property type="match status" value="1"/>
</dbReference>
<evidence type="ECO:0000256" key="3">
    <source>
        <dbReference type="ARBA" id="ARBA00022490"/>
    </source>
</evidence>
<dbReference type="NCBIfam" id="NF001399">
    <property type="entry name" value="PRK00283.1"/>
    <property type="match status" value="1"/>
</dbReference>
<evidence type="ECO:0000256" key="8">
    <source>
        <dbReference type="ARBA" id="ARBA00023172"/>
    </source>
</evidence>
<organism evidence="14 15">
    <name type="scientific">Geothermobacter ehrlichii</name>
    <dbReference type="NCBI Taxonomy" id="213224"/>
    <lineage>
        <taxon>Bacteria</taxon>
        <taxon>Pseudomonadati</taxon>
        <taxon>Thermodesulfobacteriota</taxon>
        <taxon>Desulfuromonadia</taxon>
        <taxon>Desulfuromonadales</taxon>
        <taxon>Geothermobacteraceae</taxon>
        <taxon>Geothermobacter</taxon>
    </lineage>
</organism>
<dbReference type="InterPro" id="IPR050090">
    <property type="entry name" value="Tyrosine_recombinase_XerCD"/>
</dbReference>
<dbReference type="InterPro" id="IPR002104">
    <property type="entry name" value="Integrase_catalytic"/>
</dbReference>
<evidence type="ECO:0000256" key="2">
    <source>
        <dbReference type="ARBA" id="ARBA00006657"/>
    </source>
</evidence>
<reference evidence="14 15" key="1">
    <citation type="submission" date="2019-07" db="EMBL/GenBank/DDBJ databases">
        <title>Genomic Encyclopedia of Type Strains, Phase IV (KMG-IV): sequencing the most valuable type-strain genomes for metagenomic binning, comparative biology and taxonomic classification.</title>
        <authorList>
            <person name="Goeker M."/>
        </authorList>
    </citation>
    <scope>NUCLEOTIDE SEQUENCE [LARGE SCALE GENOMIC DNA]</scope>
    <source>
        <strain evidence="14 15">SS015</strain>
    </source>
</reference>
<comment type="similarity">
    <text evidence="2 10">Belongs to the 'phage' integrase family. XerC subfamily.</text>
</comment>
<name>A0A5D3WL97_9BACT</name>
<evidence type="ECO:0000256" key="5">
    <source>
        <dbReference type="ARBA" id="ARBA00022829"/>
    </source>
</evidence>
<feature type="active site" evidence="10">
    <location>
        <position position="245"/>
    </location>
</feature>
<keyword evidence="6 10" id="KW-0229">DNA integration</keyword>
<dbReference type="PANTHER" id="PTHR30349">
    <property type="entry name" value="PHAGE INTEGRASE-RELATED"/>
    <property type="match status" value="1"/>
</dbReference>
<keyword evidence="8 10" id="KW-0233">DNA recombination</keyword>
<dbReference type="Pfam" id="PF00589">
    <property type="entry name" value="Phage_integrase"/>
    <property type="match status" value="1"/>
</dbReference>
<dbReference type="OrthoDB" id="9801717at2"/>
<feature type="active site" evidence="10">
    <location>
        <position position="268"/>
    </location>
</feature>
<accession>A0A5D3WL97</accession>
<dbReference type="GO" id="GO:0009037">
    <property type="term" value="F:tyrosine-based site-specific recombinase activity"/>
    <property type="evidence" value="ECO:0007669"/>
    <property type="project" value="UniProtKB-UniRule"/>
</dbReference>
<dbReference type="InterPro" id="IPR010998">
    <property type="entry name" value="Integrase_recombinase_N"/>
</dbReference>
<dbReference type="InterPro" id="IPR011010">
    <property type="entry name" value="DNA_brk_join_enz"/>
</dbReference>
<dbReference type="NCBIfam" id="TIGR02224">
    <property type="entry name" value="recomb_XerC"/>
    <property type="match status" value="1"/>
</dbReference>
<dbReference type="PROSITE" id="PS51900">
    <property type="entry name" value="CB"/>
    <property type="match status" value="1"/>
</dbReference>
<feature type="domain" description="Core-binding (CB)" evidence="13">
    <location>
        <begin position="1"/>
        <end position="90"/>
    </location>
</feature>
<dbReference type="GO" id="GO:0051301">
    <property type="term" value="P:cell division"/>
    <property type="evidence" value="ECO:0007669"/>
    <property type="project" value="UniProtKB-UniRule"/>
</dbReference>
<dbReference type="InterPro" id="IPR004107">
    <property type="entry name" value="Integrase_SAM-like_N"/>
</dbReference>
<dbReference type="GO" id="GO:0006313">
    <property type="term" value="P:DNA transposition"/>
    <property type="evidence" value="ECO:0007669"/>
    <property type="project" value="UniProtKB-UniRule"/>
</dbReference>
<dbReference type="InterPro" id="IPR044068">
    <property type="entry name" value="CB"/>
</dbReference>
<dbReference type="Pfam" id="PF02899">
    <property type="entry name" value="Phage_int_SAM_1"/>
    <property type="match status" value="1"/>
</dbReference>
<dbReference type="SUPFAM" id="SSF56349">
    <property type="entry name" value="DNA breaking-rejoining enzymes"/>
    <property type="match status" value="1"/>
</dbReference>
<dbReference type="InterPro" id="IPR011931">
    <property type="entry name" value="Recomb_XerC"/>
</dbReference>
<protein>
    <recommendedName>
        <fullName evidence="10 11">Tyrosine recombinase XerC</fullName>
    </recommendedName>
</protein>
<gene>
    <name evidence="10" type="primary">xerC</name>
    <name evidence="14" type="ORF">EDC39_10778</name>
</gene>
<sequence>MKDRLDRFLRHLAVERNLSPHTRQAYRRDLEEFFALLREEEGLAPDAGLEPGRIDRVLIRRYVARLHRRNRRSTIARKLASLRSFFRFLVREGELTANPGELVATPRQEKYLPATLTVDEMFALLDRPGDDGLLALRDRAMFELLYSSGLRVGELTGLNVGQLDLDAGLVRVLGKGGKERIVPVGSSAREALRRYLDQRPSAGPDEPLFLNYRRQRLTARSVQRLLKRRLLAAGIVRDATPHALRHSFATHLLDGGADLRAIQELLGHASLSTTQKYTQVSTDQLTRVYDQAHPRSRKKG</sequence>
<evidence type="ECO:0000256" key="11">
    <source>
        <dbReference type="NCBIfam" id="TIGR02224"/>
    </source>
</evidence>
<dbReference type="InterPro" id="IPR013762">
    <property type="entry name" value="Integrase-like_cat_sf"/>
</dbReference>
<keyword evidence="7 10" id="KW-0238">DNA-binding</keyword>
<feature type="active site" evidence="10">
    <location>
        <position position="242"/>
    </location>
</feature>
<keyword evidence="3 10" id="KW-0963">Cytoplasm</keyword>
<dbReference type="InterPro" id="IPR023009">
    <property type="entry name" value="Tyrosine_recombinase_XerC/XerD"/>
</dbReference>
<dbReference type="Proteomes" id="UP000324159">
    <property type="component" value="Unassembled WGS sequence"/>
</dbReference>
<comment type="function">
    <text evidence="10">Site-specific tyrosine recombinase, which acts by catalyzing the cutting and rejoining of the recombining DNA molecules. The XerC-XerD complex is essential to convert dimers of the bacterial chromosome into monomers to permit their segregation at cell division. It also contributes to the segregational stability of plasmids.</text>
</comment>
<evidence type="ECO:0000313" key="15">
    <source>
        <dbReference type="Proteomes" id="UP000324159"/>
    </source>
</evidence>
<keyword evidence="4 10" id="KW-0132">Cell division</keyword>
<dbReference type="SUPFAM" id="SSF47823">
    <property type="entry name" value="lambda integrase-like, N-terminal domain"/>
    <property type="match status" value="1"/>
</dbReference>
<comment type="subunit">
    <text evidence="10">Forms a cyclic heterotetrameric complex composed of two molecules of XerC and two molecules of XerD.</text>
</comment>
<feature type="domain" description="Tyr recombinase" evidence="12">
    <location>
        <begin position="111"/>
        <end position="290"/>
    </location>
</feature>
<dbReference type="AlphaFoldDB" id="A0A5D3WL97"/>
<feature type="active site" evidence="10">
    <location>
        <position position="175"/>
    </location>
</feature>
<dbReference type="RefSeq" id="WP_148896053.1">
    <property type="nucleotide sequence ID" value="NZ_VNIB01000007.1"/>
</dbReference>
<keyword evidence="5 10" id="KW-0159">Chromosome partition</keyword>
<dbReference type="NCBIfam" id="NF040815">
    <property type="entry name" value="recomb_XerA_Arch"/>
    <property type="match status" value="1"/>
</dbReference>
<comment type="subcellular location">
    <subcellularLocation>
        <location evidence="1 10">Cytoplasm</location>
    </subcellularLocation>
</comment>
<dbReference type="EMBL" id="VNIB01000007">
    <property type="protein sequence ID" value="TYO98283.1"/>
    <property type="molecule type" value="Genomic_DNA"/>
</dbReference>
<dbReference type="CDD" id="cd00798">
    <property type="entry name" value="INT_XerDC_C"/>
    <property type="match status" value="1"/>
</dbReference>
<evidence type="ECO:0000256" key="9">
    <source>
        <dbReference type="ARBA" id="ARBA00023306"/>
    </source>
</evidence>
<dbReference type="HAMAP" id="MF_01808">
    <property type="entry name" value="Recomb_XerC_XerD"/>
    <property type="match status" value="1"/>
</dbReference>
<dbReference type="PANTHER" id="PTHR30349:SF77">
    <property type="entry name" value="TYROSINE RECOMBINASE XERC"/>
    <property type="match status" value="1"/>
</dbReference>
<feature type="active site" evidence="10">
    <location>
        <position position="151"/>
    </location>
</feature>
<dbReference type="GO" id="GO:0003677">
    <property type="term" value="F:DNA binding"/>
    <property type="evidence" value="ECO:0007669"/>
    <property type="project" value="UniProtKB-UniRule"/>
</dbReference>
<dbReference type="GO" id="GO:0005737">
    <property type="term" value="C:cytoplasm"/>
    <property type="evidence" value="ECO:0007669"/>
    <property type="project" value="UniProtKB-SubCell"/>
</dbReference>
<evidence type="ECO:0000256" key="10">
    <source>
        <dbReference type="HAMAP-Rule" id="MF_01808"/>
    </source>
</evidence>
<evidence type="ECO:0000256" key="6">
    <source>
        <dbReference type="ARBA" id="ARBA00022908"/>
    </source>
</evidence>
<feature type="active site" description="O-(3'-phospho-DNA)-tyrosine intermediate" evidence="10">
    <location>
        <position position="277"/>
    </location>
</feature>
<evidence type="ECO:0000313" key="14">
    <source>
        <dbReference type="EMBL" id="TYO98283.1"/>
    </source>
</evidence>